<gene>
    <name evidence="1" type="ORF">ASPBRDRAFT_676912</name>
</gene>
<feature type="non-terminal residue" evidence="1">
    <location>
        <position position="1"/>
    </location>
</feature>
<dbReference type="VEuPathDB" id="FungiDB:ASPBRDRAFT_676912"/>
<evidence type="ECO:0000313" key="2">
    <source>
        <dbReference type="Proteomes" id="UP000184499"/>
    </source>
</evidence>
<keyword evidence="2" id="KW-1185">Reference proteome</keyword>
<protein>
    <submittedName>
        <fullName evidence="1">Uncharacterized protein</fullName>
    </submittedName>
</protein>
<evidence type="ECO:0000313" key="1">
    <source>
        <dbReference type="EMBL" id="OJJ70298.1"/>
    </source>
</evidence>
<organism evidence="1 2">
    <name type="scientific">Aspergillus brasiliensis (strain CBS 101740 / IMI 381727 / IBT 21946)</name>
    <dbReference type="NCBI Taxonomy" id="767769"/>
    <lineage>
        <taxon>Eukaryota</taxon>
        <taxon>Fungi</taxon>
        <taxon>Dikarya</taxon>
        <taxon>Ascomycota</taxon>
        <taxon>Pezizomycotina</taxon>
        <taxon>Eurotiomycetes</taxon>
        <taxon>Eurotiomycetidae</taxon>
        <taxon>Eurotiales</taxon>
        <taxon>Aspergillaceae</taxon>
        <taxon>Aspergillus</taxon>
        <taxon>Aspergillus subgen. Circumdati</taxon>
    </lineage>
</organism>
<dbReference type="GeneID" id="93581425"/>
<dbReference type="EMBL" id="KV878686">
    <property type="protein sequence ID" value="OJJ70298.1"/>
    <property type="molecule type" value="Genomic_DNA"/>
</dbReference>
<proteinExistence type="predicted"/>
<sequence length="211" mass="24892">LRLVSNKPCTSVHAELHPLRSKDIKGDKYLHSTDISHCDYAYHDWETLCNNLHDETVIDQTLLLSSIIHDAECVKARLATFAQIPVYRAQHQADTTHRKFVRIMSRLADLEFFQVVKQEKAWPHQLAIHHQLAGLDRYLRDIESLVWCARRSLPRDHENAIASCQSLTWRWYMCVEIIEDLDRRVTVLSFSFPKWLRKEETIHTWWPPLDA</sequence>
<reference evidence="2" key="1">
    <citation type="journal article" date="2017" name="Genome Biol.">
        <title>Comparative genomics reveals high biological diversity and specific adaptations in the industrially and medically important fungal genus Aspergillus.</title>
        <authorList>
            <person name="de Vries R.P."/>
            <person name="Riley R."/>
            <person name="Wiebenga A."/>
            <person name="Aguilar-Osorio G."/>
            <person name="Amillis S."/>
            <person name="Uchima C.A."/>
            <person name="Anderluh G."/>
            <person name="Asadollahi M."/>
            <person name="Askin M."/>
            <person name="Barry K."/>
            <person name="Battaglia E."/>
            <person name="Bayram O."/>
            <person name="Benocci T."/>
            <person name="Braus-Stromeyer S.A."/>
            <person name="Caldana C."/>
            <person name="Canovas D."/>
            <person name="Cerqueira G.C."/>
            <person name="Chen F."/>
            <person name="Chen W."/>
            <person name="Choi C."/>
            <person name="Clum A."/>
            <person name="Dos Santos R.A."/>
            <person name="Damasio A.R."/>
            <person name="Diallinas G."/>
            <person name="Emri T."/>
            <person name="Fekete E."/>
            <person name="Flipphi M."/>
            <person name="Freyberg S."/>
            <person name="Gallo A."/>
            <person name="Gournas C."/>
            <person name="Habgood R."/>
            <person name="Hainaut M."/>
            <person name="Harispe M.L."/>
            <person name="Henrissat B."/>
            <person name="Hilden K.S."/>
            <person name="Hope R."/>
            <person name="Hossain A."/>
            <person name="Karabika E."/>
            <person name="Karaffa L."/>
            <person name="Karanyi Z."/>
            <person name="Krasevec N."/>
            <person name="Kuo A."/>
            <person name="Kusch H."/>
            <person name="LaButti K."/>
            <person name="Lagendijk E.L."/>
            <person name="Lapidus A."/>
            <person name="Levasseur A."/>
            <person name="Lindquist E."/>
            <person name="Lipzen A."/>
            <person name="Logrieco A.F."/>
            <person name="MacCabe A."/>
            <person name="Maekelae M.R."/>
            <person name="Malavazi I."/>
            <person name="Melin P."/>
            <person name="Meyer V."/>
            <person name="Mielnichuk N."/>
            <person name="Miskei M."/>
            <person name="Molnar A.P."/>
            <person name="Mule G."/>
            <person name="Ngan C.Y."/>
            <person name="Orejas M."/>
            <person name="Orosz E."/>
            <person name="Ouedraogo J.P."/>
            <person name="Overkamp K.M."/>
            <person name="Park H.-S."/>
            <person name="Perrone G."/>
            <person name="Piumi F."/>
            <person name="Punt P.J."/>
            <person name="Ram A.F."/>
            <person name="Ramon A."/>
            <person name="Rauscher S."/>
            <person name="Record E."/>
            <person name="Riano-Pachon D.M."/>
            <person name="Robert V."/>
            <person name="Roehrig J."/>
            <person name="Ruller R."/>
            <person name="Salamov A."/>
            <person name="Salih N.S."/>
            <person name="Samson R.A."/>
            <person name="Sandor E."/>
            <person name="Sanguinetti M."/>
            <person name="Schuetze T."/>
            <person name="Sepcic K."/>
            <person name="Shelest E."/>
            <person name="Sherlock G."/>
            <person name="Sophianopoulou V."/>
            <person name="Squina F.M."/>
            <person name="Sun H."/>
            <person name="Susca A."/>
            <person name="Todd R.B."/>
            <person name="Tsang A."/>
            <person name="Unkles S.E."/>
            <person name="van de Wiele N."/>
            <person name="van Rossen-Uffink D."/>
            <person name="Oliveira J.V."/>
            <person name="Vesth T.C."/>
            <person name="Visser J."/>
            <person name="Yu J.-H."/>
            <person name="Zhou M."/>
            <person name="Andersen M.R."/>
            <person name="Archer D.B."/>
            <person name="Baker S.E."/>
            <person name="Benoit I."/>
            <person name="Brakhage A.A."/>
            <person name="Braus G.H."/>
            <person name="Fischer R."/>
            <person name="Frisvad J.C."/>
            <person name="Goldman G.H."/>
            <person name="Houbraken J."/>
            <person name="Oakley B."/>
            <person name="Pocsi I."/>
            <person name="Scazzocchio C."/>
            <person name="Seiboth B."/>
            <person name="vanKuyk P.A."/>
            <person name="Wortman J."/>
            <person name="Dyer P.S."/>
            <person name="Grigoriev I.V."/>
        </authorList>
    </citation>
    <scope>NUCLEOTIDE SEQUENCE [LARGE SCALE GENOMIC DNA]</scope>
    <source>
        <strain evidence="2">CBS 101740 / IMI 381727 / IBT 21946</strain>
    </source>
</reference>
<name>A0A1L9UF72_ASPBC</name>
<dbReference type="Proteomes" id="UP000184499">
    <property type="component" value="Unassembled WGS sequence"/>
</dbReference>
<dbReference type="AlphaFoldDB" id="A0A1L9UF72"/>
<dbReference type="RefSeq" id="XP_067477546.1">
    <property type="nucleotide sequence ID" value="XM_067628937.1"/>
</dbReference>
<accession>A0A1L9UF72</accession>